<dbReference type="EMBL" id="QXGF01001422">
    <property type="protein sequence ID" value="KAE8930114.1"/>
    <property type="molecule type" value="Genomic_DNA"/>
</dbReference>
<accession>A0A6A3E8Q5</accession>
<dbReference type="Proteomes" id="UP000437068">
    <property type="component" value="Unassembled WGS sequence"/>
</dbReference>
<sequence>MSDLSNDFRRELTYKIPATVALGEEGQYGMQMEAPAAYSGEEGEGSDVNDMMFELEEMDVYNEMKIDTVSWSFEDYRQVVQDESFFQTVRGVFPPYNKSEDEDEEAAKINEFLETKYCVAGGNGRLMFDVSVDFALKSLDDVISSVGNRGVTSRLLTKYHKVSGCRGWYYNCLVSAYVARKLAVSRGFAMLERIASGCGVNTMNELFCKLG</sequence>
<protein>
    <submittedName>
        <fullName evidence="1">Uncharacterized protein</fullName>
    </submittedName>
</protein>
<evidence type="ECO:0000313" key="5">
    <source>
        <dbReference type="Proteomes" id="UP000437068"/>
    </source>
</evidence>
<evidence type="ECO:0000313" key="2">
    <source>
        <dbReference type="EMBL" id="KAE9089294.1"/>
    </source>
</evidence>
<organism evidence="1 4">
    <name type="scientific">Phytophthora fragariae</name>
    <dbReference type="NCBI Taxonomy" id="53985"/>
    <lineage>
        <taxon>Eukaryota</taxon>
        <taxon>Sar</taxon>
        <taxon>Stramenopiles</taxon>
        <taxon>Oomycota</taxon>
        <taxon>Peronosporomycetes</taxon>
        <taxon>Peronosporales</taxon>
        <taxon>Peronosporaceae</taxon>
        <taxon>Phytophthora</taxon>
    </lineage>
</organism>
<dbReference type="EMBL" id="QXGE01001523">
    <property type="protein sequence ID" value="KAE9291510.1"/>
    <property type="molecule type" value="Genomic_DNA"/>
</dbReference>
<gene>
    <name evidence="3" type="ORF">PF001_g19126</name>
    <name evidence="2" type="ORF">PF007_g19651</name>
    <name evidence="1" type="ORF">PF009_g19789</name>
</gene>
<name>A0A6A3E8Q5_9STRA</name>
<dbReference type="Proteomes" id="UP000441208">
    <property type="component" value="Unassembled WGS sequence"/>
</dbReference>
<evidence type="ECO:0000313" key="1">
    <source>
        <dbReference type="EMBL" id="KAE8930114.1"/>
    </source>
</evidence>
<proteinExistence type="predicted"/>
<evidence type="ECO:0000313" key="4">
    <source>
        <dbReference type="Proteomes" id="UP000429523"/>
    </source>
</evidence>
<dbReference type="AlphaFoldDB" id="A0A6A3E8Q5"/>
<dbReference type="Proteomes" id="UP000429523">
    <property type="component" value="Unassembled WGS sequence"/>
</dbReference>
<dbReference type="EMBL" id="QXFZ01001508">
    <property type="protein sequence ID" value="KAE9089294.1"/>
    <property type="molecule type" value="Genomic_DNA"/>
</dbReference>
<evidence type="ECO:0000313" key="3">
    <source>
        <dbReference type="EMBL" id="KAE9291510.1"/>
    </source>
</evidence>
<reference evidence="4 5" key="1">
    <citation type="submission" date="2018-08" db="EMBL/GenBank/DDBJ databases">
        <title>Genomic investigation of the strawberry pathogen Phytophthora fragariae indicates pathogenicity is determined by transcriptional variation in three key races.</title>
        <authorList>
            <person name="Adams T.M."/>
            <person name="Armitage A.D."/>
            <person name="Sobczyk M.K."/>
            <person name="Bates H.J."/>
            <person name="Dunwell J.M."/>
            <person name="Nellist C.F."/>
            <person name="Harrison R.J."/>
        </authorList>
    </citation>
    <scope>NUCLEOTIDE SEQUENCE [LARGE SCALE GENOMIC DNA]</scope>
    <source>
        <strain evidence="3 5">A4</strain>
        <strain evidence="2 6">NOV-71</strain>
        <strain evidence="1 4">NOV-9</strain>
    </source>
</reference>
<comment type="caution">
    <text evidence="1">The sequence shown here is derived from an EMBL/GenBank/DDBJ whole genome shotgun (WGS) entry which is preliminary data.</text>
</comment>
<evidence type="ECO:0000313" key="6">
    <source>
        <dbReference type="Proteomes" id="UP000441208"/>
    </source>
</evidence>